<reference evidence="1 2" key="1">
    <citation type="submission" date="2017-09" db="EMBL/GenBank/DDBJ databases">
        <title>Depth-based differentiation of microbial function through sediment-hosted aquifers and enrichment of novel symbionts in the deep terrestrial subsurface.</title>
        <authorList>
            <person name="Probst A.J."/>
            <person name="Ladd B."/>
            <person name="Jarett J.K."/>
            <person name="Geller-Mcgrath D.E."/>
            <person name="Sieber C.M."/>
            <person name="Emerson J.B."/>
            <person name="Anantharaman K."/>
            <person name="Thomas B.C."/>
            <person name="Malmstrom R."/>
            <person name="Stieglmeier M."/>
            <person name="Klingl A."/>
            <person name="Woyke T."/>
            <person name="Ryan C.M."/>
            <person name="Banfield J.F."/>
        </authorList>
    </citation>
    <scope>NUCLEOTIDE SEQUENCE [LARGE SCALE GENOMIC DNA]</scope>
    <source>
        <strain evidence="1">CG23_combo_of_CG06-09_8_20_14_all_35_49</strain>
    </source>
</reference>
<evidence type="ECO:0000313" key="2">
    <source>
        <dbReference type="Proteomes" id="UP000231025"/>
    </source>
</evidence>
<protein>
    <recommendedName>
        <fullName evidence="3">Translation elongation factor-like protein</fullName>
    </recommendedName>
</protein>
<evidence type="ECO:0008006" key="3">
    <source>
        <dbReference type="Google" id="ProtNLM"/>
    </source>
</evidence>
<proteinExistence type="predicted"/>
<dbReference type="AlphaFoldDB" id="A0A2G9Y6I2"/>
<evidence type="ECO:0000313" key="1">
    <source>
        <dbReference type="EMBL" id="PIP14847.1"/>
    </source>
</evidence>
<dbReference type="SUPFAM" id="SSF50447">
    <property type="entry name" value="Translation proteins"/>
    <property type="match status" value="1"/>
</dbReference>
<sequence>MADKKVGIVSHYFDKISVAIIELSAPLKVGDKLKFVRKGEELFQQEVVSMQIEHQQIQVAKKGDGIGVKVDQKVHEGVEVYKVE</sequence>
<dbReference type="Gene3D" id="2.40.30.10">
    <property type="entry name" value="Translation factors"/>
    <property type="match status" value="1"/>
</dbReference>
<organism evidence="1 2">
    <name type="scientific">Candidatus Roizmanbacteria bacterium CG23_combo_of_CG06-09_8_20_14_all_35_49</name>
    <dbReference type="NCBI Taxonomy" id="1974863"/>
    <lineage>
        <taxon>Bacteria</taxon>
        <taxon>Candidatus Roizmaniibacteriota</taxon>
    </lineage>
</organism>
<comment type="caution">
    <text evidence="1">The sequence shown here is derived from an EMBL/GenBank/DDBJ whole genome shotgun (WGS) entry which is preliminary data.</text>
</comment>
<gene>
    <name evidence="1" type="ORF">COX47_03040</name>
</gene>
<name>A0A2G9Y6I2_9BACT</name>
<dbReference type="Proteomes" id="UP000231025">
    <property type="component" value="Unassembled WGS sequence"/>
</dbReference>
<dbReference type="InterPro" id="IPR009000">
    <property type="entry name" value="Transl_B-barrel_sf"/>
</dbReference>
<dbReference type="EMBL" id="PCRE01000043">
    <property type="protein sequence ID" value="PIP14847.1"/>
    <property type="molecule type" value="Genomic_DNA"/>
</dbReference>
<accession>A0A2G9Y6I2</accession>